<proteinExistence type="predicted"/>
<gene>
    <name evidence="1" type="ORF">CBU02nite_25230</name>
</gene>
<evidence type="ECO:0008006" key="3">
    <source>
        <dbReference type="Google" id="ProtNLM"/>
    </source>
</evidence>
<organism evidence="1 2">
    <name type="scientific">Clostridium butyricum</name>
    <dbReference type="NCBI Taxonomy" id="1492"/>
    <lineage>
        <taxon>Bacteria</taxon>
        <taxon>Bacillati</taxon>
        <taxon>Bacillota</taxon>
        <taxon>Clostridia</taxon>
        <taxon>Eubacteriales</taxon>
        <taxon>Clostridiaceae</taxon>
        <taxon>Clostridium</taxon>
    </lineage>
</organism>
<dbReference type="EMBL" id="BKBC01000038">
    <property type="protein sequence ID" value="GEQ22017.1"/>
    <property type="molecule type" value="Genomic_DNA"/>
</dbReference>
<name>A0A512TP59_CLOBU</name>
<reference evidence="1 2" key="1">
    <citation type="submission" date="2019-07" db="EMBL/GenBank/DDBJ databases">
        <title>Whole genome shotgun sequence of Clostridium butyricum NBRC 3858.</title>
        <authorList>
            <person name="Hosoyama A."/>
            <person name="Uohara A."/>
            <person name="Ohji S."/>
            <person name="Ichikawa N."/>
        </authorList>
    </citation>
    <scope>NUCLEOTIDE SEQUENCE [LARGE SCALE GENOMIC DNA]</scope>
    <source>
        <strain evidence="1 2">NBRC 3858</strain>
    </source>
</reference>
<sequence>MIGVYLSGTGNTKHCIEKLAYLIDSKSKTIPLEDTYISDLRKAVSGN</sequence>
<protein>
    <recommendedName>
        <fullName evidence="3">Flavodoxin</fullName>
    </recommendedName>
</protein>
<dbReference type="Proteomes" id="UP000321089">
    <property type="component" value="Unassembled WGS sequence"/>
</dbReference>
<dbReference type="RefSeq" id="WP_241393559.1">
    <property type="nucleotide sequence ID" value="NZ_BKBC01000038.1"/>
</dbReference>
<accession>A0A512TP59</accession>
<dbReference type="AlphaFoldDB" id="A0A512TP59"/>
<evidence type="ECO:0000313" key="2">
    <source>
        <dbReference type="Proteomes" id="UP000321089"/>
    </source>
</evidence>
<evidence type="ECO:0000313" key="1">
    <source>
        <dbReference type="EMBL" id="GEQ22017.1"/>
    </source>
</evidence>
<comment type="caution">
    <text evidence="1">The sequence shown here is derived from an EMBL/GenBank/DDBJ whole genome shotgun (WGS) entry which is preliminary data.</text>
</comment>